<dbReference type="EMBL" id="OZ023703">
    <property type="protein sequence ID" value="CAK9872020.1"/>
    <property type="molecule type" value="Genomic_DNA"/>
</dbReference>
<evidence type="ECO:0000313" key="2">
    <source>
        <dbReference type="Proteomes" id="UP001497522"/>
    </source>
</evidence>
<name>A0ABP1B9Z8_9BRYO</name>
<proteinExistence type="predicted"/>
<accession>A0ABP1B9Z8</accession>
<evidence type="ECO:0000313" key="1">
    <source>
        <dbReference type="EMBL" id="CAK9872020.1"/>
    </source>
</evidence>
<sequence length="66" mass="7660">MEFHLSLRSDHGQMVALFLSHHRPEWLQFGLELCMLEPKGQLCLPFWFTETPVMDLGEIGCPFSKP</sequence>
<protein>
    <submittedName>
        <fullName evidence="1">Uncharacterized protein</fullName>
    </submittedName>
</protein>
<keyword evidence="2" id="KW-1185">Reference proteome</keyword>
<organism evidence="1 2">
    <name type="scientific">Sphagnum jensenii</name>
    <dbReference type="NCBI Taxonomy" id="128206"/>
    <lineage>
        <taxon>Eukaryota</taxon>
        <taxon>Viridiplantae</taxon>
        <taxon>Streptophyta</taxon>
        <taxon>Embryophyta</taxon>
        <taxon>Bryophyta</taxon>
        <taxon>Sphagnophytina</taxon>
        <taxon>Sphagnopsida</taxon>
        <taxon>Sphagnales</taxon>
        <taxon>Sphagnaceae</taxon>
        <taxon>Sphagnum</taxon>
    </lineage>
</organism>
<dbReference type="Proteomes" id="UP001497522">
    <property type="component" value="Chromosome 2"/>
</dbReference>
<reference evidence="1 2" key="1">
    <citation type="submission" date="2024-03" db="EMBL/GenBank/DDBJ databases">
        <authorList>
            <consortium name="ELIXIR-Norway"/>
            <consortium name="Elixir Norway"/>
        </authorList>
    </citation>
    <scope>NUCLEOTIDE SEQUENCE [LARGE SCALE GENOMIC DNA]</scope>
</reference>
<gene>
    <name evidence="1" type="ORF">CSSPJE1EN2_LOCUS14617</name>
</gene>